<proteinExistence type="inferred from homology"/>
<evidence type="ECO:0000256" key="9">
    <source>
        <dbReference type="PROSITE-ProRule" id="PRU10132"/>
    </source>
</evidence>
<evidence type="ECO:0000259" key="12">
    <source>
        <dbReference type="Pfam" id="PF10585"/>
    </source>
</evidence>
<feature type="domain" description="Ubiquitin/SUMO-activating enzyme ubiquitin-like" evidence="13">
    <location>
        <begin position="473"/>
        <end position="555"/>
    </location>
</feature>
<feature type="compositionally biased region" description="Polar residues" evidence="10">
    <location>
        <begin position="596"/>
        <end position="605"/>
    </location>
</feature>
<dbReference type="PANTHER" id="PTHR10953">
    <property type="entry name" value="UBIQUITIN-ACTIVATING ENZYME E1"/>
    <property type="match status" value="1"/>
</dbReference>
<evidence type="ECO:0000256" key="10">
    <source>
        <dbReference type="SAM" id="MobiDB-lite"/>
    </source>
</evidence>
<dbReference type="InterPro" id="IPR019572">
    <property type="entry name" value="UBA_E1_SCCH"/>
</dbReference>
<evidence type="ECO:0000256" key="6">
    <source>
        <dbReference type="ARBA" id="ARBA00022833"/>
    </source>
</evidence>
<keyword evidence="3 8" id="KW-0479">Metal-binding</keyword>
<name>A0ABR3YM79_9PEZI</name>
<evidence type="ECO:0000313" key="15">
    <source>
        <dbReference type="Proteomes" id="UP001583186"/>
    </source>
</evidence>
<dbReference type="InterPro" id="IPR045886">
    <property type="entry name" value="ThiF/MoeB/HesA"/>
</dbReference>
<dbReference type="EMBL" id="JAWCUI010000082">
    <property type="protein sequence ID" value="KAL1888958.1"/>
    <property type="molecule type" value="Genomic_DNA"/>
</dbReference>
<dbReference type="PANTHER" id="PTHR10953:SF5">
    <property type="entry name" value="SUMO-ACTIVATING ENZYME SUBUNIT 2"/>
    <property type="match status" value="1"/>
</dbReference>
<reference evidence="14 15" key="1">
    <citation type="journal article" date="2024" name="IMA Fungus">
        <title>IMA Genome - F19 : A genome assembly and annotation guide to empower mycologists, including annotated draft genome sequences of Ceratocystis pirilliformis, Diaporthe australafricana, Fusarium ophioides, Paecilomyces lecythidis, and Sporothrix stenoceras.</title>
        <authorList>
            <person name="Aylward J."/>
            <person name="Wilson A.M."/>
            <person name="Visagie C.M."/>
            <person name="Spraker J."/>
            <person name="Barnes I."/>
            <person name="Buitendag C."/>
            <person name="Ceriani C."/>
            <person name="Del Mar Angel L."/>
            <person name="du Plessis D."/>
            <person name="Fuchs T."/>
            <person name="Gasser K."/>
            <person name="Kramer D."/>
            <person name="Li W."/>
            <person name="Munsamy K."/>
            <person name="Piso A."/>
            <person name="Price J.L."/>
            <person name="Sonnekus B."/>
            <person name="Thomas C."/>
            <person name="van der Nest A."/>
            <person name="van Dijk A."/>
            <person name="van Heerden A."/>
            <person name="van Vuuren N."/>
            <person name="Yilmaz N."/>
            <person name="Duong T.A."/>
            <person name="van der Merwe N.A."/>
            <person name="Wingfield M.J."/>
            <person name="Wingfield B.D."/>
        </authorList>
    </citation>
    <scope>NUCLEOTIDE SEQUENCE [LARGE SCALE GENOMIC DNA]</scope>
    <source>
        <strain evidence="14 15">CMW 5346</strain>
    </source>
</reference>
<dbReference type="InterPro" id="IPR000594">
    <property type="entry name" value="ThiF_NAD_FAD-bd"/>
</dbReference>
<dbReference type="Pfam" id="PF00899">
    <property type="entry name" value="ThiF"/>
    <property type="match status" value="1"/>
</dbReference>
<feature type="domain" description="THIF-type NAD/FAD binding fold" evidence="11">
    <location>
        <begin position="39"/>
        <end position="464"/>
    </location>
</feature>
<dbReference type="Proteomes" id="UP001583186">
    <property type="component" value="Unassembled WGS sequence"/>
</dbReference>
<comment type="caution">
    <text evidence="14">The sequence shown here is derived from an EMBL/GenBank/DDBJ whole genome shotgun (WGS) entry which is preliminary data.</text>
</comment>
<dbReference type="Gene3D" id="1.10.10.520">
    <property type="entry name" value="Ubiquitin activating enzymes (Uba3). Chain: B, domain 2"/>
    <property type="match status" value="1"/>
</dbReference>
<evidence type="ECO:0000256" key="8">
    <source>
        <dbReference type="PIRNR" id="PIRNR039133"/>
    </source>
</evidence>
<evidence type="ECO:0000256" key="3">
    <source>
        <dbReference type="ARBA" id="ARBA00022723"/>
    </source>
</evidence>
<dbReference type="InterPro" id="IPR030661">
    <property type="entry name" value="Uba2"/>
</dbReference>
<comment type="pathway">
    <text evidence="1 8">Protein modification; protein sumoylation.</text>
</comment>
<evidence type="ECO:0000256" key="5">
    <source>
        <dbReference type="ARBA" id="ARBA00022786"/>
    </source>
</evidence>
<keyword evidence="4 8" id="KW-0547">Nucleotide-binding</keyword>
<feature type="region of interest" description="Disordered" evidence="10">
    <location>
        <begin position="574"/>
        <end position="674"/>
    </location>
</feature>
<comment type="similarity">
    <text evidence="2 8">Belongs to the ubiquitin-activating E1 family.</text>
</comment>
<dbReference type="GO" id="GO:0004839">
    <property type="term" value="F:ubiquitin activating enzyme activity"/>
    <property type="evidence" value="ECO:0007669"/>
    <property type="project" value="UniProtKB-EC"/>
</dbReference>
<keyword evidence="6 8" id="KW-0862">Zinc</keyword>
<evidence type="ECO:0000256" key="1">
    <source>
        <dbReference type="ARBA" id="ARBA00004718"/>
    </source>
</evidence>
<dbReference type="Gene3D" id="3.10.290.20">
    <property type="entry name" value="Ubiquitin-like 2 activating enzyme e1b. Chain: B, domain 3"/>
    <property type="match status" value="1"/>
</dbReference>
<dbReference type="Pfam" id="PF10585">
    <property type="entry name" value="UBA_E1_SCCH"/>
    <property type="match status" value="1"/>
</dbReference>
<evidence type="ECO:0000313" key="14">
    <source>
        <dbReference type="EMBL" id="KAL1888958.1"/>
    </source>
</evidence>
<protein>
    <recommendedName>
        <fullName evidence="8">Ubiquitin-activating enzyme E1-like</fullName>
    </recommendedName>
</protein>
<dbReference type="InterPro" id="IPR028077">
    <property type="entry name" value="UAE_UbL_dom"/>
</dbReference>
<feature type="region of interest" description="Disordered" evidence="10">
    <location>
        <begin position="1"/>
        <end position="35"/>
    </location>
</feature>
<dbReference type="Gene3D" id="3.50.50.80">
    <property type="entry name" value="Ubiquitin-activating enzyme E1, inactive adenylation domain, subdomain 1"/>
    <property type="match status" value="1"/>
</dbReference>
<dbReference type="InterPro" id="IPR023318">
    <property type="entry name" value="Ub_act_enz_dom_a_sf"/>
</dbReference>
<feature type="compositionally biased region" description="Polar residues" evidence="10">
    <location>
        <begin position="654"/>
        <end position="663"/>
    </location>
</feature>
<keyword evidence="5 8" id="KW-0833">Ubl conjugation pathway</keyword>
<organism evidence="14 15">
    <name type="scientific">Sporothrix stenoceras</name>
    <dbReference type="NCBI Taxonomy" id="5173"/>
    <lineage>
        <taxon>Eukaryota</taxon>
        <taxon>Fungi</taxon>
        <taxon>Dikarya</taxon>
        <taxon>Ascomycota</taxon>
        <taxon>Pezizomycotina</taxon>
        <taxon>Sordariomycetes</taxon>
        <taxon>Sordariomycetidae</taxon>
        <taxon>Ophiostomatales</taxon>
        <taxon>Ophiostomataceae</taxon>
        <taxon>Sporothrix</taxon>
    </lineage>
</organism>
<dbReference type="InterPro" id="IPR033127">
    <property type="entry name" value="UBQ-activ_enz_E1_Cys_AS"/>
</dbReference>
<dbReference type="InterPro" id="IPR042449">
    <property type="entry name" value="Ub-E1_IAD_1"/>
</dbReference>
<accession>A0ABR3YM79</accession>
<keyword evidence="15" id="KW-1185">Reference proteome</keyword>
<feature type="domain" description="Ubiquitin-activating enzyme SCCH" evidence="12">
    <location>
        <begin position="340"/>
        <end position="400"/>
    </location>
</feature>
<evidence type="ECO:0000256" key="2">
    <source>
        <dbReference type="ARBA" id="ARBA00005673"/>
    </source>
</evidence>
<evidence type="ECO:0000259" key="13">
    <source>
        <dbReference type="Pfam" id="PF14732"/>
    </source>
</evidence>
<dbReference type="SUPFAM" id="SSF69572">
    <property type="entry name" value="Activating enzymes of the ubiquitin-like proteins"/>
    <property type="match status" value="1"/>
</dbReference>
<evidence type="ECO:0000256" key="7">
    <source>
        <dbReference type="ARBA" id="ARBA00022840"/>
    </source>
</evidence>
<feature type="compositionally biased region" description="Low complexity" evidence="10">
    <location>
        <begin position="664"/>
        <end position="674"/>
    </location>
</feature>
<dbReference type="PIRSF" id="PIRSF039133">
    <property type="entry name" value="SUMO_E1B"/>
    <property type="match status" value="1"/>
</dbReference>
<gene>
    <name evidence="14" type="primary">UBA2</name>
    <name evidence="14" type="ORF">Sste5346_009226</name>
</gene>
<feature type="compositionally biased region" description="Polar residues" evidence="10">
    <location>
        <begin position="12"/>
        <end position="25"/>
    </location>
</feature>
<dbReference type="Pfam" id="PF14732">
    <property type="entry name" value="UAE_UbL"/>
    <property type="match status" value="1"/>
</dbReference>
<evidence type="ECO:0000256" key="4">
    <source>
        <dbReference type="ARBA" id="ARBA00022741"/>
    </source>
</evidence>
<keyword evidence="7 8" id="KW-0067">ATP-binding</keyword>
<dbReference type="InterPro" id="IPR035985">
    <property type="entry name" value="Ubiquitin-activating_enz"/>
</dbReference>
<comment type="subunit">
    <text evidence="8">Heterodimer.</text>
</comment>
<sequence length="674" mass="73380">MATAVDARANAPATQSRPTQVQITPNAPRDSHNMATLGPGLNALVKQSRVLLVGAGGIGCELLKTLVQCGFREVHIVDLDTIDLSNLNRQFLFRHEHIKKSKAIVARDAAQRFNPLVNLVAHHADVKTFDVSFFAGFTVVFNALDNLDARRRVNRMCLAAGVPLIESGTAGFLGQVQVIKRGVTACYDCSPKEVPKSFPVCTIRSTPSQIIHCIVWGKSYLLNEMYGDSEDESAFDHSDDAQNADEIAELKKESQALKAIRQAIGTPSFAQMLFDKVFQADLVRLRSMEDMWKTRTPPEPLSFAEVMAREATSAAIANKEELLRDGQKVWTLEESVVVLNDSINRLCQRVLAAKEADEGSEGALIEFDKDDIDTLNFVVASANIRATLFGIERKSRFDVKQMAGNIIPAIATTNAIVAGLCVLQSFKVLRGHYDSVKEVFLAPNATDHMLASDRPRKPNPECPVCNAFQVTLDVDFDTITLRDLVDDFAKDQLKFDAEGEFVISNEVGILYDIDETDNLDKKLSELSIGHGTFLTVTDDSGEPFVNVVVNLQNAEKPLDGKPFVVVSFSDRNPDGSAKIAKQPKKAPPKPAPATNGAASSSNQPFTVDDDDDLIIPEENQPASTNKRTREDGDEEPAAKKAKVAEPEQKPVAPPTTNGGPSQSAAAADAVVIDD</sequence>
<keyword evidence="14" id="KW-0436">Ligase</keyword>
<dbReference type="PROSITE" id="PS00865">
    <property type="entry name" value="UBIQUITIN_ACTIVAT_2"/>
    <property type="match status" value="1"/>
</dbReference>
<feature type="active site" description="Glycyl thioester intermediate" evidence="9">
    <location>
        <position position="201"/>
    </location>
</feature>
<feature type="compositionally biased region" description="Basic and acidic residues" evidence="10">
    <location>
        <begin position="636"/>
        <end position="648"/>
    </location>
</feature>
<evidence type="ECO:0000259" key="11">
    <source>
        <dbReference type="Pfam" id="PF00899"/>
    </source>
</evidence>